<accession>A0ACB7RY17</accession>
<reference evidence="1" key="1">
    <citation type="submission" date="2020-05" db="EMBL/GenBank/DDBJ databases">
        <title>Large-scale comparative analyses of tick genomes elucidate their genetic diversity and vector capacities.</title>
        <authorList>
            <person name="Jia N."/>
            <person name="Wang J."/>
            <person name="Shi W."/>
            <person name="Du L."/>
            <person name="Sun Y."/>
            <person name="Zhan W."/>
            <person name="Jiang J."/>
            <person name="Wang Q."/>
            <person name="Zhang B."/>
            <person name="Ji P."/>
            <person name="Sakyi L.B."/>
            <person name="Cui X."/>
            <person name="Yuan T."/>
            <person name="Jiang B."/>
            <person name="Yang W."/>
            <person name="Lam T.T.-Y."/>
            <person name="Chang Q."/>
            <person name="Ding S."/>
            <person name="Wang X."/>
            <person name="Zhu J."/>
            <person name="Ruan X."/>
            <person name="Zhao L."/>
            <person name="Wei J."/>
            <person name="Que T."/>
            <person name="Du C."/>
            <person name="Cheng J."/>
            <person name="Dai P."/>
            <person name="Han X."/>
            <person name="Huang E."/>
            <person name="Gao Y."/>
            <person name="Liu J."/>
            <person name="Shao H."/>
            <person name="Ye R."/>
            <person name="Li L."/>
            <person name="Wei W."/>
            <person name="Wang X."/>
            <person name="Wang C."/>
            <person name="Yang T."/>
            <person name="Huo Q."/>
            <person name="Li W."/>
            <person name="Guo W."/>
            <person name="Chen H."/>
            <person name="Zhou L."/>
            <person name="Ni X."/>
            <person name="Tian J."/>
            <person name="Zhou Y."/>
            <person name="Sheng Y."/>
            <person name="Liu T."/>
            <person name="Pan Y."/>
            <person name="Xia L."/>
            <person name="Li J."/>
            <person name="Zhao F."/>
            <person name="Cao W."/>
        </authorList>
    </citation>
    <scope>NUCLEOTIDE SEQUENCE</scope>
    <source>
        <strain evidence="1">Hyas-2018</strain>
    </source>
</reference>
<keyword evidence="2" id="KW-1185">Reference proteome</keyword>
<organism evidence="1 2">
    <name type="scientific">Hyalomma asiaticum</name>
    <name type="common">Tick</name>
    <dbReference type="NCBI Taxonomy" id="266040"/>
    <lineage>
        <taxon>Eukaryota</taxon>
        <taxon>Metazoa</taxon>
        <taxon>Ecdysozoa</taxon>
        <taxon>Arthropoda</taxon>
        <taxon>Chelicerata</taxon>
        <taxon>Arachnida</taxon>
        <taxon>Acari</taxon>
        <taxon>Parasitiformes</taxon>
        <taxon>Ixodida</taxon>
        <taxon>Ixodoidea</taxon>
        <taxon>Ixodidae</taxon>
        <taxon>Hyalomminae</taxon>
        <taxon>Hyalomma</taxon>
    </lineage>
</organism>
<comment type="caution">
    <text evidence="1">The sequence shown here is derived from an EMBL/GenBank/DDBJ whole genome shotgun (WGS) entry which is preliminary data.</text>
</comment>
<gene>
    <name evidence="1" type="ORF">HPB50_003277</name>
</gene>
<evidence type="ECO:0000313" key="1">
    <source>
        <dbReference type="EMBL" id="KAH6927415.1"/>
    </source>
</evidence>
<dbReference type="Proteomes" id="UP000821845">
    <property type="component" value="Chromosome 6"/>
</dbReference>
<sequence>MSRVRTINSTTLSTEQCQPPKLVTAERISLFDWLRIFLGHVCFCAIGLSGILIFPALVLSRRVQEMFFAFIYLFIQRLWYEDYGSVRRVVMAGLDDVVSHDATLRARGLVRVLEVGAAYGPNMPYIRRGIEYWRLEPNISFDEEFHKNLAANSKVRSLLGRFRTYVFLSPALLAGRTAAGEERFLELGAHVPTPPVIPDSYTLRDVE</sequence>
<name>A0ACB7RY17_HYAAI</name>
<dbReference type="EMBL" id="CM023486">
    <property type="protein sequence ID" value="KAH6927415.1"/>
    <property type="molecule type" value="Genomic_DNA"/>
</dbReference>
<evidence type="ECO:0000313" key="2">
    <source>
        <dbReference type="Proteomes" id="UP000821845"/>
    </source>
</evidence>
<protein>
    <submittedName>
        <fullName evidence="1">Uncharacterized protein</fullName>
    </submittedName>
</protein>
<proteinExistence type="predicted"/>